<organism evidence="3 4">
    <name type="scientific">Enhygromyxa salina</name>
    <dbReference type="NCBI Taxonomy" id="215803"/>
    <lineage>
        <taxon>Bacteria</taxon>
        <taxon>Pseudomonadati</taxon>
        <taxon>Myxococcota</taxon>
        <taxon>Polyangia</taxon>
        <taxon>Nannocystales</taxon>
        <taxon>Nannocystaceae</taxon>
        <taxon>Enhygromyxa</taxon>
    </lineage>
</organism>
<dbReference type="SMART" id="SM00360">
    <property type="entry name" value="RRM"/>
    <property type="match status" value="1"/>
</dbReference>
<accession>A0A2S9Y8B0</accession>
<name>A0A2S9Y8B0_9BACT</name>
<proteinExistence type="predicted"/>
<dbReference type="EMBL" id="PVNL01000116">
    <property type="protein sequence ID" value="PRQ01335.1"/>
    <property type="molecule type" value="Genomic_DNA"/>
</dbReference>
<evidence type="ECO:0000256" key="1">
    <source>
        <dbReference type="ARBA" id="ARBA00022884"/>
    </source>
</evidence>
<keyword evidence="1" id="KW-0694">RNA-binding</keyword>
<dbReference type="OrthoDB" id="5520276at2"/>
<dbReference type="RefSeq" id="WP_106092569.1">
    <property type="nucleotide sequence ID" value="NZ_PVNL01000116.1"/>
</dbReference>
<dbReference type="InterPro" id="IPR000504">
    <property type="entry name" value="RRM_dom"/>
</dbReference>
<reference evidence="3 4" key="1">
    <citation type="submission" date="2018-03" db="EMBL/GenBank/DDBJ databases">
        <title>Draft Genome Sequences of the Obligatory Marine Myxobacteria Enhygromyxa salina SWB007.</title>
        <authorList>
            <person name="Poehlein A."/>
            <person name="Moghaddam J.A."/>
            <person name="Harms H."/>
            <person name="Alanjari M."/>
            <person name="Koenig G.M."/>
            <person name="Daniel R."/>
            <person name="Schaeberle T.F."/>
        </authorList>
    </citation>
    <scope>NUCLEOTIDE SEQUENCE [LARGE SCALE GENOMIC DNA]</scope>
    <source>
        <strain evidence="3 4">SWB007</strain>
    </source>
</reference>
<dbReference type="CDD" id="cd00590">
    <property type="entry name" value="RRM_SF"/>
    <property type="match status" value="1"/>
</dbReference>
<gene>
    <name evidence="3" type="ORF">ENSA7_56980</name>
</gene>
<evidence type="ECO:0000313" key="4">
    <source>
        <dbReference type="Proteomes" id="UP000238823"/>
    </source>
</evidence>
<dbReference type="PROSITE" id="PS50102">
    <property type="entry name" value="RRM"/>
    <property type="match status" value="1"/>
</dbReference>
<dbReference type="InterPro" id="IPR050502">
    <property type="entry name" value="Euk_RNA-bind_prot"/>
</dbReference>
<dbReference type="Gene3D" id="3.30.70.330">
    <property type="match status" value="1"/>
</dbReference>
<dbReference type="GO" id="GO:0003729">
    <property type="term" value="F:mRNA binding"/>
    <property type="evidence" value="ECO:0007669"/>
    <property type="project" value="TreeGrafter"/>
</dbReference>
<sequence length="80" mass="8534">MSMVTLYIGGLDPHVSEGQLLGLFADFGVVTQTRLVTDDDGVCRGFAYVTFEDDLSAAKARVALNGKQIQGQTLRVALAT</sequence>
<dbReference type="SUPFAM" id="SSF54928">
    <property type="entry name" value="RNA-binding domain, RBD"/>
    <property type="match status" value="1"/>
</dbReference>
<dbReference type="PANTHER" id="PTHR48025">
    <property type="entry name" value="OS02G0815200 PROTEIN"/>
    <property type="match status" value="1"/>
</dbReference>
<dbReference type="PANTHER" id="PTHR48025:SF1">
    <property type="entry name" value="RRM DOMAIN-CONTAINING PROTEIN"/>
    <property type="match status" value="1"/>
</dbReference>
<protein>
    <submittedName>
        <fullName evidence="3">RNA recognition motif protein</fullName>
    </submittedName>
</protein>
<dbReference type="AlphaFoldDB" id="A0A2S9Y8B0"/>
<dbReference type="Proteomes" id="UP000238823">
    <property type="component" value="Unassembled WGS sequence"/>
</dbReference>
<dbReference type="InterPro" id="IPR035979">
    <property type="entry name" value="RBD_domain_sf"/>
</dbReference>
<dbReference type="Pfam" id="PF00076">
    <property type="entry name" value="RRM_1"/>
    <property type="match status" value="1"/>
</dbReference>
<evidence type="ECO:0000313" key="3">
    <source>
        <dbReference type="EMBL" id="PRQ01335.1"/>
    </source>
</evidence>
<dbReference type="InterPro" id="IPR012677">
    <property type="entry name" value="Nucleotide-bd_a/b_plait_sf"/>
</dbReference>
<evidence type="ECO:0000259" key="2">
    <source>
        <dbReference type="PROSITE" id="PS50102"/>
    </source>
</evidence>
<comment type="caution">
    <text evidence="3">The sequence shown here is derived from an EMBL/GenBank/DDBJ whole genome shotgun (WGS) entry which is preliminary data.</text>
</comment>
<feature type="domain" description="RRM" evidence="2">
    <location>
        <begin position="4"/>
        <end position="80"/>
    </location>
</feature>